<dbReference type="RefSeq" id="WP_218286285.1">
    <property type="nucleotide sequence ID" value="NZ_CP076448.1"/>
</dbReference>
<proteinExistence type="predicted"/>
<dbReference type="Pfam" id="PF00556">
    <property type="entry name" value="LHC"/>
    <property type="match status" value="1"/>
</dbReference>
<evidence type="ECO:0000313" key="3">
    <source>
        <dbReference type="EMBL" id="QXM25229.1"/>
    </source>
</evidence>
<dbReference type="PIRSF" id="PIRSF002900">
    <property type="entry name" value="Antenna_beta"/>
    <property type="match status" value="1"/>
</dbReference>
<reference evidence="3" key="1">
    <citation type="submission" date="2021-06" db="EMBL/GenBank/DDBJ databases">
        <title>Elioraea tepida, sp. nov., a moderately thermophilic aerobic anoxygenic phototrophic bacterium isolated from an alkaline siliceous hot spring mat community in Yellowstone National Park, WY, USA.</title>
        <authorList>
            <person name="Saini M.K."/>
            <person name="Yoshida S."/>
            <person name="Sebastian A."/>
            <person name="Hirose S."/>
            <person name="Hara E."/>
            <person name="Tamaki H."/>
            <person name="Soulier N.T."/>
            <person name="Albert I."/>
            <person name="Hanada S."/>
            <person name="Bryant D.A."/>
            <person name="Tank M."/>
        </authorList>
    </citation>
    <scope>NUCLEOTIDE SEQUENCE</scope>
    <source>
        <strain evidence="3">MS-P2</strain>
    </source>
</reference>
<dbReference type="Proteomes" id="UP000694001">
    <property type="component" value="Chromosome"/>
</dbReference>
<keyword evidence="1" id="KW-1133">Transmembrane helix</keyword>
<dbReference type="NCBIfam" id="NF040862">
    <property type="entry name" value="pufB_517_ASD"/>
    <property type="match status" value="1"/>
</dbReference>
<evidence type="ECO:0000259" key="2">
    <source>
        <dbReference type="Pfam" id="PF00556"/>
    </source>
</evidence>
<dbReference type="PROSITE" id="PS00969">
    <property type="entry name" value="ANTENNA_COMP_BETA"/>
    <property type="match status" value="1"/>
</dbReference>
<evidence type="ECO:0000313" key="4">
    <source>
        <dbReference type="Proteomes" id="UP000694001"/>
    </source>
</evidence>
<gene>
    <name evidence="3" type="ORF">KO353_02985</name>
</gene>
<dbReference type="InterPro" id="IPR002362">
    <property type="entry name" value="LHB-1/5"/>
</dbReference>
<dbReference type="InterPro" id="IPR000066">
    <property type="entry name" value="Antenna_a/b"/>
</dbReference>
<keyword evidence="1" id="KW-0472">Membrane</keyword>
<dbReference type="GO" id="GO:0019684">
    <property type="term" value="P:photosynthesis, light reaction"/>
    <property type="evidence" value="ECO:0007669"/>
    <property type="project" value="InterPro"/>
</dbReference>
<dbReference type="KEGG" id="elio:KO353_02985"/>
<dbReference type="GO" id="GO:0030077">
    <property type="term" value="C:plasma membrane light-harvesting complex"/>
    <property type="evidence" value="ECO:0007669"/>
    <property type="project" value="InterPro"/>
</dbReference>
<dbReference type="EMBL" id="CP076448">
    <property type="protein sequence ID" value="QXM25229.1"/>
    <property type="molecule type" value="Genomic_DNA"/>
</dbReference>
<feature type="transmembrane region" description="Helical" evidence="1">
    <location>
        <begin position="33"/>
        <end position="52"/>
    </location>
</feature>
<evidence type="ECO:0000256" key="1">
    <source>
        <dbReference type="SAM" id="Phobius"/>
    </source>
</evidence>
<sequence>MDDLDDPNKVWPTGLTIKESEALHKYVIDGSRVFFVIALFAHMLAYIYSPWLK</sequence>
<name>A0A975U2R0_9PROT</name>
<dbReference type="AlphaFoldDB" id="A0A975U2R0"/>
<dbReference type="InterPro" id="IPR023623">
    <property type="entry name" value="Antenna_beta_CS"/>
</dbReference>
<feature type="domain" description="Antenna complex alpha/beta subunit" evidence="2">
    <location>
        <begin position="23"/>
        <end position="52"/>
    </location>
</feature>
<protein>
    <submittedName>
        <fullName evidence="3">Light-harvesting protein</fullName>
    </submittedName>
</protein>
<dbReference type="GO" id="GO:0016020">
    <property type="term" value="C:membrane"/>
    <property type="evidence" value="ECO:0007669"/>
    <property type="project" value="InterPro"/>
</dbReference>
<accession>A0A975U2R0</accession>
<organism evidence="3 4">
    <name type="scientific">Elioraea tepida</name>
    <dbReference type="NCBI Taxonomy" id="2843330"/>
    <lineage>
        <taxon>Bacteria</taxon>
        <taxon>Pseudomonadati</taxon>
        <taxon>Pseudomonadota</taxon>
        <taxon>Alphaproteobacteria</taxon>
        <taxon>Acetobacterales</taxon>
        <taxon>Elioraeaceae</taxon>
        <taxon>Elioraea</taxon>
    </lineage>
</organism>
<keyword evidence="1" id="KW-0812">Transmembrane</keyword>
<keyword evidence="4" id="KW-1185">Reference proteome</keyword>